<evidence type="ECO:0000256" key="3">
    <source>
        <dbReference type="ARBA" id="ARBA00022801"/>
    </source>
</evidence>
<dbReference type="Gene3D" id="3.40.50.200">
    <property type="entry name" value="Peptidase S8/S53 domain"/>
    <property type="match status" value="1"/>
</dbReference>
<feature type="region of interest" description="Disordered" evidence="7">
    <location>
        <begin position="217"/>
        <end position="242"/>
    </location>
</feature>
<dbReference type="PROSITE" id="PS51257">
    <property type="entry name" value="PROKAR_LIPOPROTEIN"/>
    <property type="match status" value="1"/>
</dbReference>
<accession>A0A3G8YCL5</accession>
<keyword evidence="3 5" id="KW-0378">Hydrolase</keyword>
<evidence type="ECO:0000256" key="5">
    <source>
        <dbReference type="PROSITE-ProRule" id="PRU01240"/>
    </source>
</evidence>
<evidence type="ECO:0000256" key="4">
    <source>
        <dbReference type="ARBA" id="ARBA00022825"/>
    </source>
</evidence>
<evidence type="ECO:0000256" key="7">
    <source>
        <dbReference type="SAM" id="MobiDB-lite"/>
    </source>
</evidence>
<evidence type="ECO:0000256" key="6">
    <source>
        <dbReference type="RuleBase" id="RU003355"/>
    </source>
</evidence>
<dbReference type="KEGG" id="dph:EHF33_10590"/>
<dbReference type="InterPro" id="IPR023827">
    <property type="entry name" value="Peptidase_S8_Asp-AS"/>
</dbReference>
<evidence type="ECO:0000313" key="10">
    <source>
        <dbReference type="EMBL" id="AZI43129.1"/>
    </source>
</evidence>
<feature type="active site" description="Charge relay system" evidence="5">
    <location>
        <position position="186"/>
    </location>
</feature>
<proteinExistence type="inferred from homology"/>
<feature type="active site" description="Charge relay system" evidence="5">
    <location>
        <position position="238"/>
    </location>
</feature>
<feature type="domain" description="Peptidase S8/S53" evidence="9">
    <location>
        <begin position="182"/>
        <end position="457"/>
    </location>
</feature>
<dbReference type="PROSITE" id="PS00136">
    <property type="entry name" value="SUBTILASE_ASP"/>
    <property type="match status" value="1"/>
</dbReference>
<dbReference type="OrthoDB" id="5240330at2"/>
<dbReference type="PRINTS" id="PR00723">
    <property type="entry name" value="SUBTILISIN"/>
</dbReference>
<reference evidence="10 11" key="1">
    <citation type="submission" date="2018-11" db="EMBL/GenBank/DDBJ databases">
        <title>Deinococcus shelandsis sp. nov., isolated from South Shetland Islands soil of Antarctica.</title>
        <authorList>
            <person name="Tian J."/>
        </authorList>
    </citation>
    <scope>NUCLEOTIDE SEQUENCE [LARGE SCALE GENOMIC DNA]</scope>
    <source>
        <strain evidence="10 11">S14-83T</strain>
    </source>
</reference>
<sequence>MKQLPRALALLGCGLVLLSACTPPSPPVDSVYTLSGKVFAPGAGGVTPLSVQGMHWNAPHVGGQVLLSAQNLSAQNLSPAALSALSGVRTQSLPSAGLTVAYTPAGQTDAEFAATLAANGLAAQPNYRYQALSAPNDPGYPINAGIRVGGALYDQDYLTRINAQSGWDKLEALGKTPVGALTAVLDTGVDTAHEDLAGRLLPGRDFCASLVTDSDGNTNCSGEDSDPSDLTQGSEAGHGTSSAGLIGAATNNGKGIAALTWSGKTILPVKVFGASGANSGATTASLTAGVKYAVAQGAKVINMSLGLVGASTDPALSKAVADAAAADVLLIAAAGNTPNQGLYYPASDPNVMAIGALAKTDALACYSARPAAGQKALDLVAPGGNAGSGTANCYQSSEYDILTLATTAQGRYTLRAGTSEAAPQVSGAAALLRALRPDLSANQVKGILTVTAKKVAGGSLLDVGAAVQAAYTYGGGGGIVVPPKPPVVPLVPYSLRVDAFLGDALAGTATTTGKDAPPIQSVTYRIKNLVAGTYTLKATLTVDNVISNGEATVTISGGDAVRNIQTR</sequence>
<dbReference type="PANTHER" id="PTHR43806:SF11">
    <property type="entry name" value="CEREVISIN-RELATED"/>
    <property type="match status" value="1"/>
</dbReference>
<comment type="similarity">
    <text evidence="1 5 6">Belongs to the peptidase S8 family.</text>
</comment>
<evidence type="ECO:0000256" key="2">
    <source>
        <dbReference type="ARBA" id="ARBA00022670"/>
    </source>
</evidence>
<keyword evidence="4 5" id="KW-0720">Serine protease</keyword>
<evidence type="ECO:0000313" key="11">
    <source>
        <dbReference type="Proteomes" id="UP000276417"/>
    </source>
</evidence>
<feature type="signal peptide" evidence="8">
    <location>
        <begin position="1"/>
        <end position="22"/>
    </location>
</feature>
<dbReference type="InterPro" id="IPR000209">
    <property type="entry name" value="Peptidase_S8/S53_dom"/>
</dbReference>
<keyword evidence="11" id="KW-1185">Reference proteome</keyword>
<feature type="chain" id="PRO_5018289411" evidence="8">
    <location>
        <begin position="23"/>
        <end position="567"/>
    </location>
</feature>
<dbReference type="InterPro" id="IPR050131">
    <property type="entry name" value="Peptidase_S8_subtilisin-like"/>
</dbReference>
<name>A0A3G8YCL5_9DEIO</name>
<dbReference type="PANTHER" id="PTHR43806">
    <property type="entry name" value="PEPTIDASE S8"/>
    <property type="match status" value="1"/>
</dbReference>
<dbReference type="GO" id="GO:0004252">
    <property type="term" value="F:serine-type endopeptidase activity"/>
    <property type="evidence" value="ECO:0007669"/>
    <property type="project" value="UniProtKB-UniRule"/>
</dbReference>
<dbReference type="SUPFAM" id="SSF52743">
    <property type="entry name" value="Subtilisin-like"/>
    <property type="match status" value="1"/>
</dbReference>
<evidence type="ECO:0000256" key="8">
    <source>
        <dbReference type="SAM" id="SignalP"/>
    </source>
</evidence>
<dbReference type="Proteomes" id="UP000276417">
    <property type="component" value="Chromosome 1"/>
</dbReference>
<dbReference type="PROSITE" id="PS51892">
    <property type="entry name" value="SUBTILASE"/>
    <property type="match status" value="1"/>
</dbReference>
<evidence type="ECO:0000256" key="1">
    <source>
        <dbReference type="ARBA" id="ARBA00011073"/>
    </source>
</evidence>
<keyword evidence="2 5" id="KW-0645">Protease</keyword>
<feature type="active site" description="Charge relay system" evidence="5">
    <location>
        <position position="419"/>
    </location>
</feature>
<protein>
    <submittedName>
        <fullName evidence="10">Serine protease</fullName>
    </submittedName>
</protein>
<dbReference type="Pfam" id="PF00082">
    <property type="entry name" value="Peptidase_S8"/>
    <property type="match status" value="1"/>
</dbReference>
<dbReference type="RefSeq" id="WP_124871072.1">
    <property type="nucleotide sequence ID" value="NZ_CP034183.1"/>
</dbReference>
<dbReference type="InterPro" id="IPR023828">
    <property type="entry name" value="Peptidase_S8_Ser-AS"/>
</dbReference>
<dbReference type="InterPro" id="IPR036852">
    <property type="entry name" value="Peptidase_S8/S53_dom_sf"/>
</dbReference>
<organism evidence="10 11">
    <name type="scientific">Deinococcus psychrotolerans</name>
    <dbReference type="NCBI Taxonomy" id="2489213"/>
    <lineage>
        <taxon>Bacteria</taxon>
        <taxon>Thermotogati</taxon>
        <taxon>Deinococcota</taxon>
        <taxon>Deinococci</taxon>
        <taxon>Deinococcales</taxon>
        <taxon>Deinococcaceae</taxon>
        <taxon>Deinococcus</taxon>
    </lineage>
</organism>
<dbReference type="InterPro" id="IPR015500">
    <property type="entry name" value="Peptidase_S8_subtilisin-rel"/>
</dbReference>
<dbReference type="GO" id="GO:0006508">
    <property type="term" value="P:proteolysis"/>
    <property type="evidence" value="ECO:0007669"/>
    <property type="project" value="UniProtKB-KW"/>
</dbReference>
<gene>
    <name evidence="10" type="ORF">EHF33_10590</name>
</gene>
<keyword evidence="8" id="KW-0732">Signal</keyword>
<dbReference type="EMBL" id="CP034183">
    <property type="protein sequence ID" value="AZI43129.1"/>
    <property type="molecule type" value="Genomic_DNA"/>
</dbReference>
<dbReference type="PROSITE" id="PS00138">
    <property type="entry name" value="SUBTILASE_SER"/>
    <property type="match status" value="1"/>
</dbReference>
<evidence type="ECO:0000259" key="9">
    <source>
        <dbReference type="Pfam" id="PF00082"/>
    </source>
</evidence>
<dbReference type="AlphaFoldDB" id="A0A3G8YCL5"/>